<organism evidence="9 10">
    <name type="scientific">Bottlenose dolphin adenovirus 1</name>
    <dbReference type="NCBI Taxonomy" id="1714377"/>
    <lineage>
        <taxon>Viruses</taxon>
        <taxon>Varidnaviria</taxon>
        <taxon>Bamfordvirae</taxon>
        <taxon>Preplasmiviricota</taxon>
        <taxon>Polisuviricotina</taxon>
        <taxon>Pharingeaviricetes</taxon>
        <taxon>Rowavirales</taxon>
        <taxon>Adenoviridae</taxon>
        <taxon>Mastadenovirus</taxon>
        <taxon>Mastadenovirus delphini</taxon>
        <taxon>Dolphin mastadenovirus B</taxon>
    </lineage>
</organism>
<evidence type="ECO:0000313" key="10">
    <source>
        <dbReference type="Proteomes" id="UP000272067"/>
    </source>
</evidence>
<sequence length="138" mass="15307">MEPAGEIKTPFLSARLPRWAGIRQNVIGSDIHGNPVAPPDGSGNQIVRGLRSLEDFYDTATLDVPDYSYSSLTVLDNKVENVMLTLLQLRKDVSALQKMILPSTCIPSVKREKCIEVCEEEVSVKPPRAKKQKKSLTQ</sequence>
<keyword evidence="4" id="KW-0945">Host-virus interaction</keyword>
<dbReference type="GO" id="GO:0098021">
    <property type="term" value="C:viral capsid, decoration"/>
    <property type="evidence" value="ECO:0007669"/>
    <property type="project" value="UniProtKB-KW"/>
</dbReference>
<reference evidence="10" key="1">
    <citation type="submission" date="2017-04" db="EMBL/GenBank/DDBJ databases">
        <authorList>
            <person name="Hayer J."/>
            <person name="Malmberg M."/>
            <person name="Hayer J."/>
        </authorList>
    </citation>
    <scope>NUCLEOTIDE SEQUENCE [LARGE SCALE GENOMIC DNA]</scope>
</reference>
<evidence type="ECO:0000256" key="3">
    <source>
        <dbReference type="ARBA" id="ARBA00022562"/>
    </source>
</evidence>
<dbReference type="InterPro" id="IPR005641">
    <property type="entry name" value="Hexon_assoc_IX"/>
</dbReference>
<dbReference type="RefSeq" id="YP_009704120.1">
    <property type="nucleotide sequence ID" value="NC_044960.1"/>
</dbReference>
<dbReference type="KEGG" id="vg:41902943"/>
<evidence type="ECO:0000313" key="9">
    <source>
        <dbReference type="EMBL" id="SMG83438.1"/>
    </source>
</evidence>
<dbReference type="Pfam" id="PF03955">
    <property type="entry name" value="Adeno_PIX"/>
    <property type="match status" value="1"/>
</dbReference>
<evidence type="ECO:0000256" key="8">
    <source>
        <dbReference type="ARBA" id="ARBA00023296"/>
    </source>
</evidence>
<evidence type="ECO:0000256" key="2">
    <source>
        <dbReference type="ARBA" id="ARBA00022561"/>
    </source>
</evidence>
<keyword evidence="3" id="KW-1048">Host nucleus</keyword>
<proteinExistence type="inferred from homology"/>
<name>A0A1X7MPR9_9ADEN</name>
<evidence type="ECO:0000256" key="1">
    <source>
        <dbReference type="ARBA" id="ARBA00010950"/>
    </source>
</evidence>
<evidence type="ECO:0000256" key="5">
    <source>
        <dbReference type="ARBA" id="ARBA00022844"/>
    </source>
</evidence>
<keyword evidence="10" id="KW-1185">Reference proteome</keyword>
<keyword evidence="8" id="KW-1160">Virus entry into host cell</keyword>
<evidence type="ECO:0000256" key="6">
    <source>
        <dbReference type="ARBA" id="ARBA00023054"/>
    </source>
</evidence>
<dbReference type="GeneID" id="41902943"/>
<keyword evidence="7" id="KW-1232">Capsid decoration protein</keyword>
<keyword evidence="5" id="KW-0946">Virion</keyword>
<dbReference type="GO" id="GO:0046718">
    <property type="term" value="P:symbiont entry into host cell"/>
    <property type="evidence" value="ECO:0007669"/>
    <property type="project" value="UniProtKB-KW"/>
</dbReference>
<keyword evidence="2" id="KW-0167">Capsid protein</keyword>
<dbReference type="GO" id="GO:0031423">
    <property type="term" value="F:hexon binding"/>
    <property type="evidence" value="ECO:0007669"/>
    <property type="project" value="InterPro"/>
</dbReference>
<comment type="similarity">
    <text evidence="1">Belongs to the adenoviridae hexon-interlacing protein family.</text>
</comment>
<evidence type="ECO:0000256" key="7">
    <source>
        <dbReference type="ARBA" id="ARBA00023093"/>
    </source>
</evidence>
<protein>
    <submittedName>
        <fullName evidence="9">PIX</fullName>
    </submittedName>
</protein>
<evidence type="ECO:0000256" key="4">
    <source>
        <dbReference type="ARBA" id="ARBA00022581"/>
    </source>
</evidence>
<accession>A0A1X7MPR9</accession>
<dbReference type="EMBL" id="LT841149">
    <property type="protein sequence ID" value="SMG83438.1"/>
    <property type="molecule type" value="Genomic_DNA"/>
</dbReference>
<keyword evidence="6" id="KW-0175">Coiled coil</keyword>
<dbReference type="Proteomes" id="UP000272067">
    <property type="component" value="Segment"/>
</dbReference>